<accession>A0ABT5YTA7</accession>
<dbReference type="InterPro" id="IPR013767">
    <property type="entry name" value="PAS_fold"/>
</dbReference>
<reference evidence="2 3" key="1">
    <citation type="submission" date="2023-03" db="EMBL/GenBank/DDBJ databases">
        <title>Draft genome sequence of type strain Streptomyces ferralitis JCM 14344.</title>
        <authorList>
            <person name="Klaysubun C."/>
            <person name="Duangmal K."/>
        </authorList>
    </citation>
    <scope>NUCLEOTIDE SEQUENCE [LARGE SCALE GENOMIC DNA]</scope>
    <source>
        <strain evidence="2 3">JCM 14344</strain>
    </source>
</reference>
<feature type="domain" description="PAS" evidence="1">
    <location>
        <begin position="12"/>
        <end position="73"/>
    </location>
</feature>
<sequence>MAETPEQRAALWRNRFISLLDRSPVPIAISRTDGVITGANPAFAAVWGLHPGQLTSRQLLELFTPTSVGQLRKLDEALRLGRRSRYPVRVRWTASGTSHDGQLVVEPVSDPEEESPPLLVTLHPDEGPRAVGGRAAARPLGQAHEVVVSPQEASILALVAAGNTTAAVARIVGLSADGVNYHLKRLCTLVGATNRTGLVARAYVLGLLDPAVWPPAPPSTGG</sequence>
<organism evidence="2 3">
    <name type="scientific">Streptantibioticus ferralitis</name>
    <dbReference type="NCBI Taxonomy" id="236510"/>
    <lineage>
        <taxon>Bacteria</taxon>
        <taxon>Bacillati</taxon>
        <taxon>Actinomycetota</taxon>
        <taxon>Actinomycetes</taxon>
        <taxon>Kitasatosporales</taxon>
        <taxon>Streptomycetaceae</taxon>
        <taxon>Streptantibioticus</taxon>
    </lineage>
</organism>
<dbReference type="Pfam" id="PF00196">
    <property type="entry name" value="GerE"/>
    <property type="match status" value="1"/>
</dbReference>
<dbReference type="SUPFAM" id="SSF46894">
    <property type="entry name" value="C-terminal effector domain of the bipartite response regulators"/>
    <property type="match status" value="1"/>
</dbReference>
<dbReference type="InterPro" id="IPR035965">
    <property type="entry name" value="PAS-like_dom_sf"/>
</dbReference>
<dbReference type="SUPFAM" id="SSF55785">
    <property type="entry name" value="PYP-like sensor domain (PAS domain)"/>
    <property type="match status" value="1"/>
</dbReference>
<dbReference type="InterPro" id="IPR000792">
    <property type="entry name" value="Tscrpt_reg_LuxR_C"/>
</dbReference>
<dbReference type="NCBIfam" id="TIGR00229">
    <property type="entry name" value="sensory_box"/>
    <property type="match status" value="1"/>
</dbReference>
<dbReference type="PROSITE" id="PS50112">
    <property type="entry name" value="PAS"/>
    <property type="match status" value="1"/>
</dbReference>
<dbReference type="CDD" id="cd00130">
    <property type="entry name" value="PAS"/>
    <property type="match status" value="1"/>
</dbReference>
<dbReference type="SMART" id="SM00421">
    <property type="entry name" value="HTH_LUXR"/>
    <property type="match status" value="1"/>
</dbReference>
<evidence type="ECO:0000313" key="2">
    <source>
        <dbReference type="EMBL" id="MDF2254841.1"/>
    </source>
</evidence>
<dbReference type="Gene3D" id="3.30.450.20">
    <property type="entry name" value="PAS domain"/>
    <property type="match status" value="1"/>
</dbReference>
<dbReference type="SMART" id="SM00091">
    <property type="entry name" value="PAS"/>
    <property type="match status" value="1"/>
</dbReference>
<dbReference type="EMBL" id="JARHTQ010000002">
    <property type="protein sequence ID" value="MDF2254841.1"/>
    <property type="molecule type" value="Genomic_DNA"/>
</dbReference>
<dbReference type="InterPro" id="IPR016032">
    <property type="entry name" value="Sig_transdc_resp-reg_C-effctor"/>
</dbReference>
<evidence type="ECO:0000259" key="1">
    <source>
        <dbReference type="PROSITE" id="PS50112"/>
    </source>
</evidence>
<dbReference type="Gene3D" id="1.10.10.10">
    <property type="entry name" value="Winged helix-like DNA-binding domain superfamily/Winged helix DNA-binding domain"/>
    <property type="match status" value="1"/>
</dbReference>
<dbReference type="Pfam" id="PF00989">
    <property type="entry name" value="PAS"/>
    <property type="match status" value="1"/>
</dbReference>
<comment type="caution">
    <text evidence="2">The sequence shown here is derived from an EMBL/GenBank/DDBJ whole genome shotgun (WGS) entry which is preliminary data.</text>
</comment>
<keyword evidence="3" id="KW-1185">Reference proteome</keyword>
<dbReference type="InterPro" id="IPR000014">
    <property type="entry name" value="PAS"/>
</dbReference>
<evidence type="ECO:0000313" key="3">
    <source>
        <dbReference type="Proteomes" id="UP001220022"/>
    </source>
</evidence>
<dbReference type="InterPro" id="IPR036388">
    <property type="entry name" value="WH-like_DNA-bd_sf"/>
</dbReference>
<name>A0ABT5YTA7_9ACTN</name>
<dbReference type="CDD" id="cd06170">
    <property type="entry name" value="LuxR_C_like"/>
    <property type="match status" value="1"/>
</dbReference>
<dbReference type="RefSeq" id="WP_275808027.1">
    <property type="nucleotide sequence ID" value="NZ_BAAANM010000008.1"/>
</dbReference>
<proteinExistence type="predicted"/>
<dbReference type="Proteomes" id="UP001220022">
    <property type="component" value="Unassembled WGS sequence"/>
</dbReference>
<protein>
    <submittedName>
        <fullName evidence="2">LuxR C-terminal-related transcriptional regulator</fullName>
    </submittedName>
</protein>
<gene>
    <name evidence="2" type="ORF">P2L57_03560</name>
</gene>